<dbReference type="Gene3D" id="1.25.40.180">
    <property type="match status" value="1"/>
</dbReference>
<dbReference type="SUPFAM" id="SSF48371">
    <property type="entry name" value="ARM repeat"/>
    <property type="match status" value="1"/>
</dbReference>
<dbReference type="HOGENOM" id="CLU_603158_0_0_1"/>
<organism evidence="5 6">
    <name type="scientific">Strigamia maritima</name>
    <name type="common">European centipede</name>
    <name type="synonym">Geophilus maritimus</name>
    <dbReference type="NCBI Taxonomy" id="126957"/>
    <lineage>
        <taxon>Eukaryota</taxon>
        <taxon>Metazoa</taxon>
        <taxon>Ecdysozoa</taxon>
        <taxon>Arthropoda</taxon>
        <taxon>Myriapoda</taxon>
        <taxon>Chilopoda</taxon>
        <taxon>Pleurostigmophora</taxon>
        <taxon>Geophilomorpha</taxon>
        <taxon>Linotaeniidae</taxon>
        <taxon>Strigamia</taxon>
    </lineage>
</organism>
<accession>T1J8W3</accession>
<dbReference type="EMBL" id="JH431968">
    <property type="status" value="NOT_ANNOTATED_CDS"/>
    <property type="molecule type" value="Genomic_DNA"/>
</dbReference>
<name>T1J8W3_STRMM</name>
<dbReference type="GO" id="GO:0008494">
    <property type="term" value="F:translation activator activity"/>
    <property type="evidence" value="ECO:0007669"/>
    <property type="project" value="TreeGrafter"/>
</dbReference>
<dbReference type="STRING" id="126957.T1J8W3"/>
<evidence type="ECO:0000256" key="3">
    <source>
        <dbReference type="ARBA" id="ARBA00022845"/>
    </source>
</evidence>
<dbReference type="PANTHER" id="PTHR23254">
    <property type="entry name" value="EIF4G DOMAIN PROTEIN"/>
    <property type="match status" value="1"/>
</dbReference>
<dbReference type="PhylomeDB" id="T1J8W3"/>
<evidence type="ECO:0000313" key="5">
    <source>
        <dbReference type="EnsemblMetazoa" id="SMAR010153-PA"/>
    </source>
</evidence>
<dbReference type="EnsemblMetazoa" id="SMAR010153-RA">
    <property type="protein sequence ID" value="SMAR010153-PA"/>
    <property type="gene ID" value="SMAR010153"/>
</dbReference>
<reference evidence="6" key="1">
    <citation type="submission" date="2011-05" db="EMBL/GenBank/DDBJ databases">
        <authorList>
            <person name="Richards S.R."/>
            <person name="Qu J."/>
            <person name="Jiang H."/>
            <person name="Jhangiani S.N."/>
            <person name="Agravi P."/>
            <person name="Goodspeed R."/>
            <person name="Gross S."/>
            <person name="Mandapat C."/>
            <person name="Jackson L."/>
            <person name="Mathew T."/>
            <person name="Pu L."/>
            <person name="Thornton R."/>
            <person name="Saada N."/>
            <person name="Wilczek-Boney K.B."/>
            <person name="Lee S."/>
            <person name="Kovar C."/>
            <person name="Wu Y."/>
            <person name="Scherer S.E."/>
            <person name="Worley K.C."/>
            <person name="Muzny D.M."/>
            <person name="Gibbs R."/>
        </authorList>
    </citation>
    <scope>NUCLEOTIDE SEQUENCE</scope>
    <source>
        <strain evidence="6">Brora</strain>
    </source>
</reference>
<dbReference type="eggNOG" id="KOG0401">
    <property type="taxonomic scope" value="Eukaryota"/>
</dbReference>
<dbReference type="GO" id="GO:0003723">
    <property type="term" value="F:RNA binding"/>
    <property type="evidence" value="ECO:0007669"/>
    <property type="project" value="InterPro"/>
</dbReference>
<protein>
    <recommendedName>
        <fullName evidence="4">MIF4G domain-containing protein</fullName>
    </recommendedName>
</protein>
<keyword evidence="3" id="KW-0810">Translation regulation</keyword>
<evidence type="ECO:0000256" key="1">
    <source>
        <dbReference type="ARBA" id="ARBA00004496"/>
    </source>
</evidence>
<evidence type="ECO:0000259" key="4">
    <source>
        <dbReference type="Pfam" id="PF02854"/>
    </source>
</evidence>
<keyword evidence="6" id="KW-1185">Reference proteome</keyword>
<dbReference type="Proteomes" id="UP000014500">
    <property type="component" value="Unassembled WGS sequence"/>
</dbReference>
<dbReference type="GO" id="GO:0005737">
    <property type="term" value="C:cytoplasm"/>
    <property type="evidence" value="ECO:0007669"/>
    <property type="project" value="UniProtKB-SubCell"/>
</dbReference>
<dbReference type="Pfam" id="PF02854">
    <property type="entry name" value="MIF4G"/>
    <property type="match status" value="1"/>
</dbReference>
<dbReference type="PANTHER" id="PTHR23254:SF15">
    <property type="entry name" value="POLYADENYLATE-BINDING PROTEIN-INTERACTING PROTEIN 1"/>
    <property type="match status" value="1"/>
</dbReference>
<dbReference type="InterPro" id="IPR003890">
    <property type="entry name" value="MIF4G-like_typ-3"/>
</dbReference>
<reference evidence="5" key="2">
    <citation type="submission" date="2015-02" db="UniProtKB">
        <authorList>
            <consortium name="EnsemblMetazoa"/>
        </authorList>
    </citation>
    <scope>IDENTIFICATION</scope>
</reference>
<evidence type="ECO:0000313" key="6">
    <source>
        <dbReference type="Proteomes" id="UP000014500"/>
    </source>
</evidence>
<comment type="subcellular location">
    <subcellularLocation>
        <location evidence="1">Cytoplasm</location>
    </subcellularLocation>
</comment>
<evidence type="ECO:0000256" key="2">
    <source>
        <dbReference type="ARBA" id="ARBA00022490"/>
    </source>
</evidence>
<dbReference type="GO" id="GO:0006446">
    <property type="term" value="P:regulation of translational initiation"/>
    <property type="evidence" value="ECO:0007669"/>
    <property type="project" value="TreeGrafter"/>
</dbReference>
<keyword evidence="2" id="KW-0963">Cytoplasm</keyword>
<proteinExistence type="predicted"/>
<feature type="domain" description="MIF4G" evidence="4">
    <location>
        <begin position="204"/>
        <end position="334"/>
    </location>
</feature>
<dbReference type="InterPro" id="IPR016024">
    <property type="entry name" value="ARM-type_fold"/>
</dbReference>
<dbReference type="AlphaFoldDB" id="T1J8W3"/>
<sequence length="454" mass="51579">MESDKDIFKIGANDDTKIELFDLNINEKIASTSVSDCNSSDDVICASLLSVSLPLYAEDAISWSLDDDICILSREGFEFDDSDEEYKECDLLYHMLEDKLAGLRRQLAELAELNREKCCDEHVSTFQCTSAVSILSTGPFKMAEKPDSPPPTKTTSTPLSPFAKEFVPRRLPDQRQHEELLPIIKMMTNLASQPAIFDQYKAVCLAKLNNLKNDEKILKYAINLIFTSSVMHPNLRYNGARLCSYLSQNSDATFQRLLKEQCREDFDKCESMLTDSALQFRGLVYFFGELFVCSSGYVEAEDVCHLLSLLLDVPTDENLKCVGDVLKLTGVFMTDKFGLFIEDNCFERVLRKLKKVLSDGDNNIDVHRRAILVSVLESRARNWQSGIKEDVINSANYERQKKEELDFTHLYLDDPIKDDGGMTEEMKSCFNAYIGKKKISNMNTHSIIAVQFFV</sequence>
<dbReference type="InterPro" id="IPR051367">
    <property type="entry name" value="mRNA_TranslReg/HistoneTransl"/>
</dbReference>